<dbReference type="InterPro" id="IPR037185">
    <property type="entry name" value="EmrE-like"/>
</dbReference>
<feature type="transmembrane region" description="Helical" evidence="1">
    <location>
        <begin position="30"/>
        <end position="50"/>
    </location>
</feature>
<evidence type="ECO:0000259" key="2">
    <source>
        <dbReference type="Pfam" id="PF00892"/>
    </source>
</evidence>
<dbReference type="Pfam" id="PF00892">
    <property type="entry name" value="EamA"/>
    <property type="match status" value="2"/>
</dbReference>
<keyword evidence="4" id="KW-1185">Reference proteome</keyword>
<dbReference type="Proteomes" id="UP000194141">
    <property type="component" value="Unassembled WGS sequence"/>
</dbReference>
<feature type="transmembrane region" description="Helical" evidence="1">
    <location>
        <begin position="180"/>
        <end position="202"/>
    </location>
</feature>
<feature type="transmembrane region" description="Helical" evidence="1">
    <location>
        <begin position="115"/>
        <end position="137"/>
    </location>
</feature>
<accession>A0A1X4XUJ2</accession>
<keyword evidence="1" id="KW-0812">Transmembrane</keyword>
<comment type="caution">
    <text evidence="3">The sequence shown here is derived from an EMBL/GenBank/DDBJ whole genome shotgun (WGS) entry which is preliminary data.</text>
</comment>
<evidence type="ECO:0000313" key="4">
    <source>
        <dbReference type="Proteomes" id="UP000194141"/>
    </source>
</evidence>
<feature type="transmembrane region" description="Helical" evidence="1">
    <location>
        <begin position="149"/>
        <end position="168"/>
    </location>
</feature>
<dbReference type="PANTHER" id="PTHR22911:SF76">
    <property type="entry name" value="EAMA DOMAIN-CONTAINING PROTEIN"/>
    <property type="match status" value="1"/>
</dbReference>
<keyword evidence="1" id="KW-1133">Transmembrane helix</keyword>
<gene>
    <name evidence="3" type="ORF">DESAMIL20_760</name>
</gene>
<feature type="domain" description="EamA" evidence="2">
    <location>
        <begin position="2"/>
        <end position="101"/>
    </location>
</feature>
<reference evidence="3 4" key="1">
    <citation type="journal article" date="2017" name="Front. Microbiol.">
        <title>Genome Sequence of Desulfurella amilsii Strain TR1 and Comparative Genomics of Desulfurellaceae Family.</title>
        <authorList>
            <person name="Florentino A.P."/>
            <person name="Stams A.J."/>
            <person name="Sanchez-Andrea I."/>
        </authorList>
    </citation>
    <scope>NUCLEOTIDE SEQUENCE [LARGE SCALE GENOMIC DNA]</scope>
    <source>
        <strain evidence="3 4">TR1</strain>
    </source>
</reference>
<proteinExistence type="predicted"/>
<keyword evidence="1" id="KW-0472">Membrane</keyword>
<feature type="transmembrane region" description="Helical" evidence="1">
    <location>
        <begin position="84"/>
        <end position="103"/>
    </location>
</feature>
<name>A0A1X4XUJ2_9BACT</name>
<organism evidence="3 4">
    <name type="scientific">Desulfurella amilsii</name>
    <dbReference type="NCBI Taxonomy" id="1562698"/>
    <lineage>
        <taxon>Bacteria</taxon>
        <taxon>Pseudomonadati</taxon>
        <taxon>Campylobacterota</taxon>
        <taxon>Desulfurellia</taxon>
        <taxon>Desulfurellales</taxon>
        <taxon>Desulfurellaceae</taxon>
        <taxon>Desulfurella</taxon>
    </lineage>
</organism>
<dbReference type="EMBL" id="MDSU01000018">
    <property type="protein sequence ID" value="OSS41207.1"/>
    <property type="molecule type" value="Genomic_DNA"/>
</dbReference>
<dbReference type="InterPro" id="IPR000620">
    <property type="entry name" value="EamA_dom"/>
</dbReference>
<dbReference type="AlphaFoldDB" id="A0A1X4XUJ2"/>
<feature type="transmembrane region" description="Helical" evidence="1">
    <location>
        <begin position="235"/>
        <end position="255"/>
    </location>
</feature>
<dbReference type="PANTHER" id="PTHR22911">
    <property type="entry name" value="ACYL-MALONYL CONDENSING ENZYME-RELATED"/>
    <property type="match status" value="1"/>
</dbReference>
<dbReference type="GO" id="GO:0016020">
    <property type="term" value="C:membrane"/>
    <property type="evidence" value="ECO:0007669"/>
    <property type="project" value="InterPro"/>
</dbReference>
<feature type="domain" description="EamA" evidence="2">
    <location>
        <begin position="118"/>
        <end position="251"/>
    </location>
</feature>
<dbReference type="SUPFAM" id="SSF103481">
    <property type="entry name" value="Multidrug resistance efflux transporter EmrE"/>
    <property type="match status" value="2"/>
</dbReference>
<protein>
    <recommendedName>
        <fullName evidence="2">EamA domain-containing protein</fullName>
    </recommendedName>
</protein>
<sequence length="257" mass="28649">MYRLDIAALILLLINILKKNKILPLSRKELLLGFLSGVFLALHFYFWIASLKYTSIASSVVLVSTNPFFVVLVSLFLMKEKITFKMVLALIVSFIGTIIITVNDGNLFSSKIDKVALFGDMLALIGAFSVSFYFIIGAQLRKSMDTNKYITVVYSSAAIFITIMVMFANVDAFHYSTRDFSFIFLLAIIPQLVGHSAFNWALKYLKATAIAITTLGEIIGSSILAYIFFAQTISLWQFVGIAFIISAIVISFKYGKV</sequence>
<dbReference type="Gene3D" id="1.10.3730.20">
    <property type="match status" value="1"/>
</dbReference>
<feature type="transmembrane region" description="Helical" evidence="1">
    <location>
        <begin position="209"/>
        <end position="229"/>
    </location>
</feature>
<dbReference type="STRING" id="1562698.DESAMIL20_760"/>
<evidence type="ECO:0000256" key="1">
    <source>
        <dbReference type="SAM" id="Phobius"/>
    </source>
</evidence>
<feature type="transmembrane region" description="Helical" evidence="1">
    <location>
        <begin position="56"/>
        <end position="77"/>
    </location>
</feature>
<evidence type="ECO:0000313" key="3">
    <source>
        <dbReference type="EMBL" id="OSS41207.1"/>
    </source>
</evidence>